<organism evidence="4 5">
    <name type="scientific">Nonlabens spongiae</name>
    <dbReference type="NCBI Taxonomy" id="331648"/>
    <lineage>
        <taxon>Bacteria</taxon>
        <taxon>Pseudomonadati</taxon>
        <taxon>Bacteroidota</taxon>
        <taxon>Flavobacteriia</taxon>
        <taxon>Flavobacteriales</taxon>
        <taxon>Flavobacteriaceae</taxon>
        <taxon>Nonlabens</taxon>
    </lineage>
</organism>
<name>A0A1W6MLT8_9FLAO</name>
<feature type="compositionally biased region" description="Acidic residues" evidence="2">
    <location>
        <begin position="708"/>
        <end position="719"/>
    </location>
</feature>
<sequence>MTDYQIIEHKLKKFISRYYQNELIKGVILFLALGLLYFLFTVVLEHFIWFNSTGRLILLLLFVGVQLGLLIKFIAIPLLRLNRLFSGIDFRQASSMIGNHFPEVSDKLTNILQLHAQGGDNELTWASINQKSAELKPIPFKRAIDFKKNSSYLKYLAIPVIIVAALFFTGNNDVITSSATRVADYKTEYTPPAPFTFKVMNEQLQTLEQKDLRMDVQVIGEKLPENVSIHYQGKTFYLNQEAADRYSFVFENPTENFEFYLEGNEVRSTDYQVTVGAVPVIEDFQLVLDYPAHTGKKDEVVRSTGNATIPQGTRVSWKLSARNATAVDFVEKDTVIAFDRAGDEFAFAKAVLQPTRYAISTSNDNIKDHERLSFKLDVTRDEYPEIEVAMKQDSIDTNIMYFKGQAADDYGLRSISLIYYKQNDQASKKRLTLRSNKGIFDQFFYTFPDRLVLEGGNTYQFYFEATDNDVVNNFKTARSEVFSFSKVDKSEEEDQLFQKQRESLSNIENALSEQEKQDRQLEELAKEQIEKKNRTYNDQKKLENALKNQEKQEQLMRQQMERVKDNLEKYNAEDDPMKNELKDRMEKSIEEIKENEELLKELQKYQDKLSKEELKDKIEQSQKKSKQQKRTLEQLLELTKRYYVEQKFEQLGRKLMDIAEKQEQQSEKEGSDNKKEDQDKLNEEYKKWEKELEELGKENEDLKKPMDLEFDPEDGDEIKEDQQGASEDLQEQKSSEAGKKQKNAAKKMKKQAQAMAAQSQSMSMQGQQEDAEMLRQILDNLVTFSVEQENLIEGVQEITKSSPSFGKKLRVQKDLEKAFKHVDDSLFALASRNPKISQDINKEITDIYYYLDKTLVQLGEFEMQQGSASQQFALKSANTLAAMLSNSLDQMNNAMSMSGQGMGKPGQGQGGGFQLSDIIQKQESLSKQGKDGKKPGEEGEAVQPGSSGQPGQEGEQGQQGQSGQSGQSGMSGQSGQSGEDGGQQGENGKQGGKDSRNGSGNGSGQGNTDSDENTYRESEEESARIYEIYKQQQELRNQLEDMIRKEGLEGKVGNITDRMKDVERRLIDRGYDRDVEKRMMQVTHELLKLKDAGLFQGKEDQREAERGNDSFSNPINKLNVDPAKYFNTKEILNRQVLPLQPQFKERVKEYFKDDD</sequence>
<feature type="transmembrane region" description="Helical" evidence="3">
    <location>
        <begin position="56"/>
        <end position="79"/>
    </location>
</feature>
<evidence type="ECO:0000313" key="5">
    <source>
        <dbReference type="Proteomes" id="UP000193431"/>
    </source>
</evidence>
<feature type="compositionally biased region" description="Basic residues" evidence="2">
    <location>
        <begin position="740"/>
        <end position="750"/>
    </location>
</feature>
<gene>
    <name evidence="4" type="ORF">BST97_11030</name>
</gene>
<feature type="compositionally biased region" description="Gly residues" evidence="2">
    <location>
        <begin position="978"/>
        <end position="990"/>
    </location>
</feature>
<evidence type="ECO:0000256" key="1">
    <source>
        <dbReference type="SAM" id="Coils"/>
    </source>
</evidence>
<evidence type="ECO:0000256" key="2">
    <source>
        <dbReference type="SAM" id="MobiDB-lite"/>
    </source>
</evidence>
<reference evidence="4 5" key="1">
    <citation type="submission" date="2016-11" db="EMBL/GenBank/DDBJ databases">
        <title>Trade-off between light-utilization and light-protection in marine flavobacteria.</title>
        <authorList>
            <person name="Kumagai Y."/>
        </authorList>
    </citation>
    <scope>NUCLEOTIDE SEQUENCE [LARGE SCALE GENOMIC DNA]</scope>
    <source>
        <strain evidence="4 5">JCM 13191</strain>
    </source>
</reference>
<feature type="compositionally biased region" description="Low complexity" evidence="2">
    <location>
        <begin position="945"/>
        <end position="977"/>
    </location>
</feature>
<dbReference type="EMBL" id="CP019344">
    <property type="protein sequence ID" value="ARN78476.1"/>
    <property type="molecule type" value="Genomic_DNA"/>
</dbReference>
<feature type="compositionally biased region" description="Basic and acidic residues" evidence="2">
    <location>
        <begin position="659"/>
        <end position="707"/>
    </location>
</feature>
<dbReference type="OrthoDB" id="9812498at2"/>
<dbReference type="RefSeq" id="WP_085767281.1">
    <property type="nucleotide sequence ID" value="NZ_CP019344.1"/>
</dbReference>
<feature type="transmembrane region" description="Helical" evidence="3">
    <location>
        <begin position="152"/>
        <end position="170"/>
    </location>
</feature>
<keyword evidence="3" id="KW-0472">Membrane</keyword>
<keyword evidence="5" id="KW-1185">Reference proteome</keyword>
<feature type="region of interest" description="Disordered" evidence="2">
    <location>
        <begin position="659"/>
        <end position="759"/>
    </location>
</feature>
<keyword evidence="3" id="KW-0812">Transmembrane</keyword>
<dbReference type="Proteomes" id="UP000193431">
    <property type="component" value="Chromosome"/>
</dbReference>
<feature type="compositionally biased region" description="Basic and acidic residues" evidence="2">
    <location>
        <begin position="1013"/>
        <end position="1024"/>
    </location>
</feature>
<feature type="compositionally biased region" description="Gly residues" evidence="2">
    <location>
        <begin position="900"/>
        <end position="913"/>
    </location>
</feature>
<keyword evidence="3" id="KW-1133">Transmembrane helix</keyword>
<feature type="compositionally biased region" description="Basic and acidic residues" evidence="2">
    <location>
        <begin position="730"/>
        <end position="739"/>
    </location>
</feature>
<protein>
    <recommendedName>
        <fullName evidence="6">Glutamyl-tRNA synthetase</fullName>
    </recommendedName>
</protein>
<feature type="compositionally biased region" description="Polar residues" evidence="2">
    <location>
        <begin position="917"/>
        <end position="926"/>
    </location>
</feature>
<dbReference type="STRING" id="331648.BST97_11030"/>
<feature type="compositionally biased region" description="Basic and acidic residues" evidence="2">
    <location>
        <begin position="928"/>
        <end position="937"/>
    </location>
</feature>
<feature type="transmembrane region" description="Helical" evidence="3">
    <location>
        <begin position="27"/>
        <end position="50"/>
    </location>
</feature>
<dbReference type="AlphaFoldDB" id="A0A1W6MLT8"/>
<evidence type="ECO:0008006" key="6">
    <source>
        <dbReference type="Google" id="ProtNLM"/>
    </source>
</evidence>
<keyword evidence="1" id="KW-0175">Coiled coil</keyword>
<accession>A0A1W6MLT8</accession>
<feature type="compositionally biased region" description="Basic and acidic residues" evidence="2">
    <location>
        <begin position="1099"/>
        <end position="1108"/>
    </location>
</feature>
<proteinExistence type="predicted"/>
<evidence type="ECO:0000256" key="3">
    <source>
        <dbReference type="SAM" id="Phobius"/>
    </source>
</evidence>
<evidence type="ECO:0000313" key="4">
    <source>
        <dbReference type="EMBL" id="ARN78476.1"/>
    </source>
</evidence>
<feature type="coiled-coil region" evidence="1">
    <location>
        <begin position="497"/>
        <end position="638"/>
    </location>
</feature>
<feature type="region of interest" description="Disordered" evidence="2">
    <location>
        <begin position="892"/>
        <end position="1026"/>
    </location>
</feature>
<feature type="region of interest" description="Disordered" evidence="2">
    <location>
        <begin position="1099"/>
        <end position="1119"/>
    </location>
</feature>